<evidence type="ECO:0000256" key="1">
    <source>
        <dbReference type="SAM" id="MobiDB-lite"/>
    </source>
</evidence>
<protein>
    <submittedName>
        <fullName evidence="4">Long-chain-fatty-acid--CoA ligase</fullName>
    </submittedName>
</protein>
<feature type="region of interest" description="Disordered" evidence="1">
    <location>
        <begin position="547"/>
        <end position="573"/>
    </location>
</feature>
<dbReference type="Pfam" id="PF00501">
    <property type="entry name" value="AMP-binding"/>
    <property type="match status" value="1"/>
</dbReference>
<dbReference type="Pfam" id="PF13193">
    <property type="entry name" value="AMP-binding_C"/>
    <property type="match status" value="1"/>
</dbReference>
<dbReference type="InterPro" id="IPR050237">
    <property type="entry name" value="ATP-dep_AMP-bd_enzyme"/>
</dbReference>
<dbReference type="InterPro" id="IPR042099">
    <property type="entry name" value="ANL_N_sf"/>
</dbReference>
<evidence type="ECO:0000313" key="5">
    <source>
        <dbReference type="Proteomes" id="UP001206924"/>
    </source>
</evidence>
<dbReference type="NCBIfam" id="NF004114">
    <property type="entry name" value="PRK05605.1"/>
    <property type="match status" value="1"/>
</dbReference>
<feature type="domain" description="AMP-dependent synthetase/ligase" evidence="2">
    <location>
        <begin position="16"/>
        <end position="411"/>
    </location>
</feature>
<keyword evidence="4" id="KW-0436">Ligase</keyword>
<dbReference type="Gene3D" id="3.30.300.30">
    <property type="match status" value="1"/>
</dbReference>
<dbReference type="GO" id="GO:0016874">
    <property type="term" value="F:ligase activity"/>
    <property type="evidence" value="ECO:0007669"/>
    <property type="project" value="UniProtKB-KW"/>
</dbReference>
<evidence type="ECO:0000313" key="4">
    <source>
        <dbReference type="EMBL" id="MCQ1950709.1"/>
    </source>
</evidence>
<dbReference type="InterPro" id="IPR025110">
    <property type="entry name" value="AMP-bd_C"/>
</dbReference>
<dbReference type="SUPFAM" id="SSF56801">
    <property type="entry name" value="Acetyl-CoA synthetase-like"/>
    <property type="match status" value="1"/>
</dbReference>
<dbReference type="CDD" id="cd05936">
    <property type="entry name" value="FC-FACS_FadD_like"/>
    <property type="match status" value="1"/>
</dbReference>
<proteinExistence type="predicted"/>
<dbReference type="EMBL" id="JANFLP010000013">
    <property type="protein sequence ID" value="MCQ1950709.1"/>
    <property type="molecule type" value="Genomic_DNA"/>
</dbReference>
<dbReference type="InterPro" id="IPR045851">
    <property type="entry name" value="AMP-bd_C_sf"/>
</dbReference>
<feature type="compositionally biased region" description="Polar residues" evidence="1">
    <location>
        <begin position="561"/>
        <end position="573"/>
    </location>
</feature>
<dbReference type="InterPro" id="IPR000873">
    <property type="entry name" value="AMP-dep_synth/lig_dom"/>
</dbReference>
<dbReference type="Proteomes" id="UP001206924">
    <property type="component" value="Unassembled WGS sequence"/>
</dbReference>
<reference evidence="4 5" key="1">
    <citation type="submission" date="2022-07" db="EMBL/GenBank/DDBJ databases">
        <title>Novel species in genus Arthrobacter.</title>
        <authorList>
            <person name="Liu Y."/>
        </authorList>
    </citation>
    <scope>NUCLEOTIDE SEQUENCE [LARGE SCALE GENOMIC DNA]</scope>
    <source>
        <strain evidence="5">zg-Y859</strain>
    </source>
</reference>
<keyword evidence="5" id="KW-1185">Reference proteome</keyword>
<organism evidence="4 5">
    <name type="scientific">Arthrobacter jinronghuae</name>
    <dbReference type="NCBI Taxonomy" id="2964609"/>
    <lineage>
        <taxon>Bacteria</taxon>
        <taxon>Bacillati</taxon>
        <taxon>Actinomycetota</taxon>
        <taxon>Actinomycetes</taxon>
        <taxon>Micrococcales</taxon>
        <taxon>Micrococcaceae</taxon>
        <taxon>Arthrobacter</taxon>
    </lineage>
</organism>
<dbReference type="PANTHER" id="PTHR43767">
    <property type="entry name" value="LONG-CHAIN-FATTY-ACID--COA LIGASE"/>
    <property type="match status" value="1"/>
</dbReference>
<evidence type="ECO:0000259" key="3">
    <source>
        <dbReference type="Pfam" id="PF13193"/>
    </source>
</evidence>
<evidence type="ECO:0000259" key="2">
    <source>
        <dbReference type="Pfam" id="PF00501"/>
    </source>
</evidence>
<gene>
    <name evidence="4" type="ORF">NNX28_12340</name>
</gene>
<name>A0ABT1NW19_9MICC</name>
<feature type="domain" description="AMP-binding enzyme C-terminal" evidence="3">
    <location>
        <begin position="462"/>
        <end position="537"/>
    </location>
</feature>
<accession>A0ABT1NW19</accession>
<comment type="caution">
    <text evidence="4">The sequence shown here is derived from an EMBL/GenBank/DDBJ whole genome shotgun (WGS) entry which is preliminary data.</text>
</comment>
<sequence length="573" mass="62487">MEGFSLPDESLVDVVESSVRKYRSKTALQFFGATTSYEELGDQIRRAATGLMKLGVRKGDRVALVLPNSPQHVVAFYAVLRLGAVVVEHNPLYTDRELRHQFEDHGATVAVVWDKVVENVQKLPADIPVRSIVSVDLIPAMPLVNRLALKLPVPALREARAALSPSKRPPRGPRRVVRWQELLDNRPLRKRHPRPEATDLAAIQYTSGTTADPKGAMLTHANLVANAAQGRAWVPGLKPGNETFYAVLPMFHAYGLTLCLTTAMSLGARVVLFPKFDVDMTLKAMKKTPATFLPAVPPIYERLAAGAKEQNISLRGVRSAISGAMNLPPRTVEIWEEATGGLLIEGYGLTETSPIALGNPFAKSRKPGTVGVPFPLTDIRVVDPEHPSVDVPQGHRGELLIKGPQVFAGYWNKPRETEAVLLDGGWFRTGDIVTVDEDHFVTIVDRIKELIITGGFNVSPSEVENALKRHESVDDVAVVGLLRSGGGEDVVAAVVPKAGSRFNAEELRAFVRKELAAYKVPRRIVEIQELPKSLIGKVLRRHVRDSLQNGSAGTVQADGTAETNSPTDSQSKP</sequence>
<dbReference type="Gene3D" id="3.40.50.12780">
    <property type="entry name" value="N-terminal domain of ligase-like"/>
    <property type="match status" value="1"/>
</dbReference>
<dbReference type="PANTHER" id="PTHR43767:SF12">
    <property type="entry name" value="AMP-DEPENDENT SYNTHETASE AND LIGASE"/>
    <property type="match status" value="1"/>
</dbReference>